<gene>
    <name evidence="1" type="ORF">J0H12_06730</name>
</gene>
<protein>
    <submittedName>
        <fullName evidence="1">Uncharacterized protein</fullName>
    </submittedName>
</protein>
<name>A0A8J7Q1W7_9PROT</name>
<evidence type="ECO:0000313" key="2">
    <source>
        <dbReference type="Proteomes" id="UP000664414"/>
    </source>
</evidence>
<proteinExistence type="predicted"/>
<dbReference type="Proteomes" id="UP000664414">
    <property type="component" value="Unassembled WGS sequence"/>
</dbReference>
<dbReference type="AlphaFoldDB" id="A0A8J7Q1W7"/>
<sequence>MIKSDIFQLNQRREEDRYVHVIAFITHQYYRLQDNLVDTFLTAVKSFENGAKRDHKEWTALSRKISCSQRFHRILRCHGRTPTF</sequence>
<dbReference type="EMBL" id="JAFKGL010000029">
    <property type="protein sequence ID" value="MBN9413598.1"/>
    <property type="molecule type" value="Genomic_DNA"/>
</dbReference>
<organism evidence="1 2">
    <name type="scientific">Candidatus Paracaedimonas acanthamoebae</name>
    <dbReference type="NCBI Taxonomy" id="244581"/>
    <lineage>
        <taxon>Bacteria</taxon>
        <taxon>Pseudomonadati</taxon>
        <taxon>Pseudomonadota</taxon>
        <taxon>Alphaproteobacteria</taxon>
        <taxon>Holosporales</taxon>
        <taxon>Caedimonadaceae</taxon>
        <taxon>Candidatus Paracaedimonas</taxon>
    </lineage>
</organism>
<reference evidence="1" key="1">
    <citation type="submission" date="2021-02" db="EMBL/GenBank/DDBJ databases">
        <title>Thiocyanate and organic carbon inputs drive convergent selection for specific autotrophic Afipia and Thiobacillus strains within complex microbiomes.</title>
        <authorList>
            <person name="Huddy R.J."/>
            <person name="Sachdeva R."/>
            <person name="Kadzinga F."/>
            <person name="Kantor R.S."/>
            <person name="Harrison S.T.L."/>
            <person name="Banfield J.F."/>
        </authorList>
    </citation>
    <scope>NUCLEOTIDE SEQUENCE</scope>
    <source>
        <strain evidence="1">SCN18_10_11_15_R4_P_38_20</strain>
    </source>
</reference>
<comment type="caution">
    <text evidence="1">The sequence shown here is derived from an EMBL/GenBank/DDBJ whole genome shotgun (WGS) entry which is preliminary data.</text>
</comment>
<accession>A0A8J7Q1W7</accession>
<evidence type="ECO:0000313" key="1">
    <source>
        <dbReference type="EMBL" id="MBN9413598.1"/>
    </source>
</evidence>